<dbReference type="Gene3D" id="3.30.530.20">
    <property type="match status" value="1"/>
</dbReference>
<dbReference type="InterPro" id="IPR023393">
    <property type="entry name" value="START-like_dom_sf"/>
</dbReference>
<organism evidence="3 4">
    <name type="scientific">Rhodoferax aquaticus</name>
    <dbReference type="NCBI Taxonomy" id="2527691"/>
    <lineage>
        <taxon>Bacteria</taxon>
        <taxon>Pseudomonadati</taxon>
        <taxon>Pseudomonadota</taxon>
        <taxon>Betaproteobacteria</taxon>
        <taxon>Burkholderiales</taxon>
        <taxon>Comamonadaceae</taxon>
        <taxon>Rhodoferax</taxon>
    </lineage>
</organism>
<proteinExistence type="inferred from homology"/>
<dbReference type="Pfam" id="PF08327">
    <property type="entry name" value="AHSA1"/>
    <property type="match status" value="1"/>
</dbReference>
<reference evidence="4" key="2">
    <citation type="journal article" date="2020" name="Int. J. Syst. Evol. Microbiol.">
        <title>Genomic insights into a novel species Rhodoferax aquaticus sp. nov., isolated from freshwater.</title>
        <authorList>
            <person name="Li T."/>
            <person name="Zhuo Y."/>
            <person name="Jin C.Z."/>
            <person name="Wu X."/>
            <person name="Ko S.R."/>
            <person name="Jin F.J."/>
            <person name="Ahn C.Y."/>
            <person name="Oh H.M."/>
            <person name="Lee H.G."/>
            <person name="Jin L."/>
        </authorList>
    </citation>
    <scope>NUCLEOTIDE SEQUENCE [LARGE SCALE GENOMIC DNA]</scope>
    <source>
        <strain evidence="4">Gr-4</strain>
    </source>
</reference>
<dbReference type="RefSeq" id="WP_142812108.1">
    <property type="nucleotide sequence ID" value="NZ_CP036282.1"/>
</dbReference>
<dbReference type="InterPro" id="IPR013538">
    <property type="entry name" value="ASHA1/2-like_C"/>
</dbReference>
<evidence type="ECO:0000313" key="4">
    <source>
        <dbReference type="Proteomes" id="UP000317365"/>
    </source>
</evidence>
<dbReference type="AlphaFoldDB" id="A0A515EQJ8"/>
<feature type="domain" description="Activator of Hsp90 ATPase homologue 1/2-like C-terminal" evidence="2">
    <location>
        <begin position="20"/>
        <end position="165"/>
    </location>
</feature>
<evidence type="ECO:0000313" key="3">
    <source>
        <dbReference type="EMBL" id="QDL54948.1"/>
    </source>
</evidence>
<dbReference type="KEGG" id="rhg:EXZ61_12670"/>
<dbReference type="SUPFAM" id="SSF55961">
    <property type="entry name" value="Bet v1-like"/>
    <property type="match status" value="1"/>
</dbReference>
<evidence type="ECO:0000259" key="2">
    <source>
        <dbReference type="Pfam" id="PF08327"/>
    </source>
</evidence>
<evidence type="ECO:0000256" key="1">
    <source>
        <dbReference type="ARBA" id="ARBA00006817"/>
    </source>
</evidence>
<dbReference type="Proteomes" id="UP000317365">
    <property type="component" value="Chromosome"/>
</dbReference>
<sequence length="169" mass="18703">MQPVYQANAQLDLTFTRLVDVPRALIWRAWTEPALLMPWFCPLPWKTIDCEIDLRPGGLFRTTMQSPEGAEFPNVGCYLDIVPQEKLVWTNALLPGFRPSQPAATSGSDEVNFLFTAMVELADAEQGTRYTATVIHADEAGCKQHAAMGFEAGWGAALDQLVAMVQRGF</sequence>
<dbReference type="EMBL" id="CP036282">
    <property type="protein sequence ID" value="QDL54948.1"/>
    <property type="molecule type" value="Genomic_DNA"/>
</dbReference>
<reference evidence="4" key="1">
    <citation type="submission" date="2019-02" db="EMBL/GenBank/DDBJ databases">
        <title>Complete genome sequence of Rhodoferax sp. Gr-4.</title>
        <authorList>
            <person name="Jin L."/>
        </authorList>
    </citation>
    <scope>NUCLEOTIDE SEQUENCE [LARGE SCALE GENOMIC DNA]</scope>
    <source>
        <strain evidence="4">Gr-4</strain>
    </source>
</reference>
<protein>
    <submittedName>
        <fullName evidence="3">Polyketide cyclase</fullName>
    </submittedName>
</protein>
<name>A0A515EQJ8_9BURK</name>
<dbReference type="CDD" id="cd08896">
    <property type="entry name" value="SRPBCC_CalC_Aha1-like_3"/>
    <property type="match status" value="1"/>
</dbReference>
<gene>
    <name evidence="3" type="ORF">EXZ61_12670</name>
</gene>
<keyword evidence="4" id="KW-1185">Reference proteome</keyword>
<comment type="similarity">
    <text evidence="1">Belongs to the AHA1 family.</text>
</comment>
<accession>A0A515EQJ8</accession>